<evidence type="ECO:0000256" key="1">
    <source>
        <dbReference type="SAM" id="MobiDB-lite"/>
    </source>
</evidence>
<dbReference type="Pfam" id="PF09723">
    <property type="entry name" value="Zn_ribbon_8"/>
    <property type="match status" value="1"/>
</dbReference>
<accession>A0ABX5VNZ8</accession>
<reference evidence="3 4" key="1">
    <citation type="submission" date="2019-05" db="EMBL/GenBank/DDBJ databases">
        <title>Georgenia *** sp. nov., and Georgenia *** sp. nov., isolated from the intestinal contents of plateau pika (Ochotona curzoniae) in the Qinghai-Tibet plateau of China.</title>
        <authorList>
            <person name="Tian Z."/>
        </authorList>
    </citation>
    <scope>NUCLEOTIDE SEQUENCE [LARGE SCALE GENOMIC DNA]</scope>
    <source>
        <strain evidence="3 4">Z294</strain>
    </source>
</reference>
<protein>
    <submittedName>
        <fullName evidence="3">Zinc ribbon domain-containing protein</fullName>
    </submittedName>
</protein>
<evidence type="ECO:0000313" key="3">
    <source>
        <dbReference type="EMBL" id="QDB79406.1"/>
    </source>
</evidence>
<dbReference type="EMBL" id="CP040899">
    <property type="protein sequence ID" value="QDB79406.1"/>
    <property type="molecule type" value="Genomic_DNA"/>
</dbReference>
<feature type="domain" description="Putative regulatory protein FmdB zinc ribbon" evidence="2">
    <location>
        <begin position="17"/>
        <end position="57"/>
    </location>
</feature>
<organism evidence="3 4">
    <name type="scientific">Georgenia wutianyii</name>
    <dbReference type="NCBI Taxonomy" id="2585135"/>
    <lineage>
        <taxon>Bacteria</taxon>
        <taxon>Bacillati</taxon>
        <taxon>Actinomycetota</taxon>
        <taxon>Actinomycetes</taxon>
        <taxon>Micrococcales</taxon>
        <taxon>Bogoriellaceae</taxon>
        <taxon>Georgenia</taxon>
    </lineage>
</organism>
<keyword evidence="4" id="KW-1185">Reference proteome</keyword>
<evidence type="ECO:0000259" key="2">
    <source>
        <dbReference type="SMART" id="SM00834"/>
    </source>
</evidence>
<gene>
    <name evidence="3" type="ORF">FE251_08515</name>
</gene>
<dbReference type="NCBIfam" id="TIGR02605">
    <property type="entry name" value="CxxC_CxxC_SSSS"/>
    <property type="match status" value="1"/>
</dbReference>
<name>A0ABX5VNZ8_9MICO</name>
<proteinExistence type="predicted"/>
<dbReference type="Proteomes" id="UP000313948">
    <property type="component" value="Chromosome"/>
</dbReference>
<sequence length="125" mass="12793">MLPDETVSTGPTGGKPMPTYAFRCSSCAEFTVILPMAAVRQTHACPTCAADAPRVYGSPALLGTPAALHRGIDAAAASAETPQVVRAVPAGAPGPRGRRWSPFTGPRPVNAAARAGGPHPALPRW</sequence>
<dbReference type="SMART" id="SM00834">
    <property type="entry name" value="CxxC_CXXC_SSSS"/>
    <property type="match status" value="1"/>
</dbReference>
<feature type="region of interest" description="Disordered" evidence="1">
    <location>
        <begin position="88"/>
        <end position="125"/>
    </location>
</feature>
<dbReference type="InterPro" id="IPR013429">
    <property type="entry name" value="Regulatory_FmdB_Zinc_ribbon"/>
</dbReference>
<evidence type="ECO:0000313" key="4">
    <source>
        <dbReference type="Proteomes" id="UP000313948"/>
    </source>
</evidence>